<protein>
    <submittedName>
        <fullName evidence="3">Uncharacterized protein</fullName>
    </submittedName>
</protein>
<feature type="signal peptide" evidence="2">
    <location>
        <begin position="1"/>
        <end position="20"/>
    </location>
</feature>
<evidence type="ECO:0000256" key="1">
    <source>
        <dbReference type="SAM" id="MobiDB-lite"/>
    </source>
</evidence>
<dbReference type="EMBL" id="CP119326">
    <property type="protein sequence ID" value="WEK40351.1"/>
    <property type="molecule type" value="Genomic_DNA"/>
</dbReference>
<feature type="compositionally biased region" description="Low complexity" evidence="1">
    <location>
        <begin position="88"/>
        <end position="102"/>
    </location>
</feature>
<reference evidence="3" key="1">
    <citation type="submission" date="2023-03" db="EMBL/GenBank/DDBJ databases">
        <title>Andean soil-derived lignocellulolytic bacterial consortium as a source of novel taxa and putative plastic-active enzymes.</title>
        <authorList>
            <person name="Diaz-Garcia L."/>
            <person name="Chuvochina M."/>
            <person name="Feuerriegel G."/>
            <person name="Bunk B."/>
            <person name="Sproer C."/>
            <person name="Streit W.R."/>
            <person name="Rodriguez L.M."/>
            <person name="Overmann J."/>
            <person name="Jimenez D.J."/>
        </authorList>
    </citation>
    <scope>NUCLEOTIDE SEQUENCE</scope>
    <source>
        <strain evidence="3">MAG 833</strain>
    </source>
</reference>
<evidence type="ECO:0000313" key="4">
    <source>
        <dbReference type="Proteomes" id="UP001213664"/>
    </source>
</evidence>
<feature type="region of interest" description="Disordered" evidence="1">
    <location>
        <begin position="84"/>
        <end position="134"/>
    </location>
</feature>
<name>A0AAJ5X078_9CAUL</name>
<feature type="chain" id="PRO_5042544590" evidence="2">
    <location>
        <begin position="21"/>
        <end position="134"/>
    </location>
</feature>
<sequence>MRRLLTLTTLLAAAATPVLAQIYPTQTYPAPGRPYGAYPGGIPAAIADQHRYENDRLRAQSQSNADQARQQQIETQLRLRAIETAREPAAPSALPPRLLYSPEQERALRQSAAERRQQTTQGVSQIDAWLDRSR</sequence>
<proteinExistence type="predicted"/>
<dbReference type="AlphaFoldDB" id="A0AAJ5X078"/>
<feature type="compositionally biased region" description="Basic and acidic residues" evidence="1">
    <location>
        <begin position="103"/>
        <end position="117"/>
    </location>
</feature>
<keyword evidence="2" id="KW-0732">Signal</keyword>
<organism evidence="3 4">
    <name type="scientific">Candidatus Brevundimonas colombiensis</name>
    <dbReference type="NCBI Taxonomy" id="3121376"/>
    <lineage>
        <taxon>Bacteria</taxon>
        <taxon>Pseudomonadati</taxon>
        <taxon>Pseudomonadota</taxon>
        <taxon>Alphaproteobacteria</taxon>
        <taxon>Caulobacterales</taxon>
        <taxon>Caulobacteraceae</taxon>
        <taxon>Brevundimonas</taxon>
    </lineage>
</organism>
<evidence type="ECO:0000313" key="3">
    <source>
        <dbReference type="EMBL" id="WEK40351.1"/>
    </source>
</evidence>
<evidence type="ECO:0000256" key="2">
    <source>
        <dbReference type="SAM" id="SignalP"/>
    </source>
</evidence>
<accession>A0AAJ5X078</accession>
<dbReference type="Proteomes" id="UP001213664">
    <property type="component" value="Chromosome"/>
</dbReference>
<gene>
    <name evidence="3" type="ORF">P0Y50_01735</name>
</gene>